<feature type="compositionally biased region" description="Basic and acidic residues" evidence="1">
    <location>
        <begin position="731"/>
        <end position="747"/>
    </location>
</feature>
<feature type="compositionally biased region" description="Polar residues" evidence="1">
    <location>
        <begin position="449"/>
        <end position="491"/>
    </location>
</feature>
<dbReference type="AlphaFoldDB" id="A0A8H7AY73"/>
<dbReference type="GeneID" id="62208562"/>
<evidence type="ECO:0000313" key="3">
    <source>
        <dbReference type="Proteomes" id="UP000596902"/>
    </source>
</evidence>
<evidence type="ECO:0000313" key="2">
    <source>
        <dbReference type="EMBL" id="KAF7671525.1"/>
    </source>
</evidence>
<evidence type="ECO:0000256" key="1">
    <source>
        <dbReference type="SAM" id="MobiDB-lite"/>
    </source>
</evidence>
<keyword evidence="3" id="KW-1185">Reference proteome</keyword>
<proteinExistence type="predicted"/>
<feature type="region of interest" description="Disordered" evidence="1">
    <location>
        <begin position="538"/>
        <end position="611"/>
    </location>
</feature>
<accession>A0A8H7AY73</accession>
<feature type="region of interest" description="Disordered" evidence="1">
    <location>
        <begin position="721"/>
        <end position="766"/>
    </location>
</feature>
<dbReference type="EMBL" id="JAAABM010000021">
    <property type="protein sequence ID" value="KAF7671525.1"/>
    <property type="molecule type" value="Genomic_DNA"/>
</dbReference>
<gene>
    <name evidence="2" type="ORF">GT037_010337</name>
</gene>
<feature type="region of interest" description="Disordered" evidence="1">
    <location>
        <begin position="402"/>
        <end position="430"/>
    </location>
</feature>
<comment type="caution">
    <text evidence="2">The sequence shown here is derived from an EMBL/GenBank/DDBJ whole genome shotgun (WGS) entry which is preliminary data.</text>
</comment>
<name>A0A8H7AY73_9PLEO</name>
<feature type="region of interest" description="Disordered" evidence="1">
    <location>
        <begin position="328"/>
        <end position="363"/>
    </location>
</feature>
<reference evidence="2" key="2">
    <citation type="submission" date="2020-08" db="EMBL/GenBank/DDBJ databases">
        <title>Draft Genome Sequence of Cumin Blight Pathogen Alternaria burnsii.</title>
        <authorList>
            <person name="Feng Z."/>
        </authorList>
    </citation>
    <scope>NUCLEOTIDE SEQUENCE</scope>
    <source>
        <strain evidence="2">CBS107.38</strain>
    </source>
</reference>
<reference evidence="2" key="1">
    <citation type="submission" date="2020-01" db="EMBL/GenBank/DDBJ databases">
        <authorList>
            <person name="Feng Z.H.Z."/>
        </authorList>
    </citation>
    <scope>NUCLEOTIDE SEQUENCE</scope>
    <source>
        <strain evidence="2">CBS107.38</strain>
    </source>
</reference>
<dbReference type="RefSeq" id="XP_038781892.1">
    <property type="nucleotide sequence ID" value="XM_038935384.1"/>
</dbReference>
<feature type="region of interest" description="Disordered" evidence="1">
    <location>
        <begin position="449"/>
        <end position="510"/>
    </location>
</feature>
<organism evidence="2 3">
    <name type="scientific">Alternaria burnsii</name>
    <dbReference type="NCBI Taxonomy" id="1187904"/>
    <lineage>
        <taxon>Eukaryota</taxon>
        <taxon>Fungi</taxon>
        <taxon>Dikarya</taxon>
        <taxon>Ascomycota</taxon>
        <taxon>Pezizomycotina</taxon>
        <taxon>Dothideomycetes</taxon>
        <taxon>Pleosporomycetidae</taxon>
        <taxon>Pleosporales</taxon>
        <taxon>Pleosporineae</taxon>
        <taxon>Pleosporaceae</taxon>
        <taxon>Alternaria</taxon>
        <taxon>Alternaria sect. Alternaria</taxon>
    </lineage>
</organism>
<protein>
    <submittedName>
        <fullName evidence="2">Uncharacterized protein</fullName>
    </submittedName>
</protein>
<sequence>MRYDDWDVILFPKDSHVPIQEFKTACYVSPEEYGRQLPTLTCYINSLPTSTPFRISVHSWTALSKASPLIESRRKTNQKVVYTVQVIVDGARVFRGFFDITSKWPQEIAHEKRSLTINDYPTSQQKPYLEFPPFHHRTLMQSSWDARDPNGRIRITLSEQLITKSTSPGEADLGATNDIVCFSFQHAPKDILEQTGISWPIRNPLYLPNGLERATYLSQTSPTLSWAPKARPVIGDMQMQSPISQLSMYNVDRPPNILPHRRSNAHLPSISQFSKPVPSLKNNSRLGTWGDTLNSLSGCADDVSMDTWSTKRTTSGSTSDMAMPDYSYTSSHLSRQGPPPWMPDKWQYSQNNSTDWESHHPGKDKERQLVATLRDDQLGQIIEAMSPPKQNRELQYGFRSQHHENAGRPPTAHTYHPSKPETVPPVNRPSSASIIRKSSYAELNNVLRNTSNKQSPAKQQSQDRVNDKSSTLNHLSVSTNKENYPPSQSRLPTPFPHANRVPTPNPFAQRLPTYTSDVSMRDPSIALSSIHRFNRSEAPSITTESAKLGSAHGPSTVNIRGRKEGFTSSLPRLSDQAMRHDQSSPPSPNSGSQTVHNFASKNQDRPLHDTQSGIPDLVEVIDVDAIDAHLATNAALDGTKLSPFKPCHKTGVSLSSIDSTGRLERQLFSALGEELGSFEHHIDNTGMGPELTQATGGGMAHSDVSGTVMLNPTASDFEPTIKRKRQATLSHGDRERSPMTKKEKAELVDAEGQNEEEEVVVCLRGD</sequence>
<feature type="compositionally biased region" description="Acidic residues" evidence="1">
    <location>
        <begin position="748"/>
        <end position="759"/>
    </location>
</feature>
<dbReference type="Proteomes" id="UP000596902">
    <property type="component" value="Unassembled WGS sequence"/>
</dbReference>